<sequence length="428" mass="45678">MAVDQVLNDFSTTAVPAEKTKSWLSMGLIWAGVGISLGMIVTGGTMGTGLSFQQAVLAAFIGGAVLALVTSLCGIVGAKTGLSTAMISQFTFGKVAIIVIALIQAFGSYGWFGVQLGLFGNTAATAWEMVFHSAASPIICIIIGGICMILSSTFGYKGLDLLSKIAVPLLMVLLLASVWKVTDTMSWTQIWNMQGTGEPITVGYGISVAVASFIVGAVVAPDVSRYAKTPKGTIGASVLAFVIVVPLMLVIGILTSQATGEWDIVQIMLKLGWGLAALVVLLLAQWTSNDNNLYCSALGFAVVFKKMKKYQLTILAGIIGIVLALTGIYENITTFLNYLGVLIPPMGGVIMSDFYFFNSQFYEEKYIDKIRKINIPACTSWIIGSIVSYLTTYTPFTLTTAPAIDGLLVAFIVHFVWMKIKKQDTIIG</sequence>
<accession>A0A926I7H3</accession>
<feature type="transmembrane region" description="Helical" evidence="6">
    <location>
        <begin position="232"/>
        <end position="255"/>
    </location>
</feature>
<proteinExistence type="inferred from homology"/>
<keyword evidence="8" id="KW-1185">Reference proteome</keyword>
<feature type="transmembrane region" description="Helical" evidence="6">
    <location>
        <begin position="312"/>
        <end position="329"/>
    </location>
</feature>
<dbReference type="PANTHER" id="PTHR30569">
    <property type="entry name" value="CYTOSINE TRANSPORTER CODB"/>
    <property type="match status" value="1"/>
</dbReference>
<comment type="similarity">
    <text evidence="2">Belongs to the purine-cytosine permease (2.A.39) family.</text>
</comment>
<dbReference type="EMBL" id="JACRTC010000007">
    <property type="protein sequence ID" value="MBC8571109.1"/>
    <property type="molecule type" value="Genomic_DNA"/>
</dbReference>
<dbReference type="GO" id="GO:0005886">
    <property type="term" value="C:plasma membrane"/>
    <property type="evidence" value="ECO:0007669"/>
    <property type="project" value="TreeGrafter"/>
</dbReference>
<feature type="transmembrane region" description="Helical" evidence="6">
    <location>
        <begin position="373"/>
        <end position="390"/>
    </location>
</feature>
<organism evidence="7 8">
    <name type="scientific">Zongyangia hominis</name>
    <dbReference type="NCBI Taxonomy" id="2763677"/>
    <lineage>
        <taxon>Bacteria</taxon>
        <taxon>Bacillati</taxon>
        <taxon>Bacillota</taxon>
        <taxon>Clostridia</taxon>
        <taxon>Eubacteriales</taxon>
        <taxon>Oscillospiraceae</taxon>
        <taxon>Zongyangia</taxon>
    </lineage>
</organism>
<evidence type="ECO:0000313" key="7">
    <source>
        <dbReference type="EMBL" id="MBC8571109.1"/>
    </source>
</evidence>
<comment type="subcellular location">
    <subcellularLocation>
        <location evidence="1">Membrane</location>
        <topology evidence="1">Multi-pass membrane protein</topology>
    </subcellularLocation>
</comment>
<evidence type="ECO:0000313" key="8">
    <source>
        <dbReference type="Proteomes" id="UP000660861"/>
    </source>
</evidence>
<feature type="transmembrane region" description="Helical" evidence="6">
    <location>
        <begin position="201"/>
        <end position="220"/>
    </location>
</feature>
<protein>
    <submittedName>
        <fullName evidence="7">Cytosine permease</fullName>
    </submittedName>
</protein>
<feature type="transmembrane region" description="Helical" evidence="6">
    <location>
        <begin position="335"/>
        <end position="357"/>
    </location>
</feature>
<evidence type="ECO:0000256" key="3">
    <source>
        <dbReference type="ARBA" id="ARBA00022692"/>
    </source>
</evidence>
<evidence type="ECO:0000256" key="5">
    <source>
        <dbReference type="ARBA" id="ARBA00023136"/>
    </source>
</evidence>
<reference evidence="7" key="1">
    <citation type="submission" date="2020-08" db="EMBL/GenBank/DDBJ databases">
        <title>Genome public.</title>
        <authorList>
            <person name="Liu C."/>
            <person name="Sun Q."/>
        </authorList>
    </citation>
    <scope>NUCLEOTIDE SEQUENCE</scope>
    <source>
        <strain evidence="7">NSJ-54</strain>
    </source>
</reference>
<feature type="transmembrane region" description="Helical" evidence="6">
    <location>
        <begin position="267"/>
        <end position="284"/>
    </location>
</feature>
<dbReference type="PANTHER" id="PTHR30569:SF0">
    <property type="entry name" value="CYTOSINE PERMEASE"/>
    <property type="match status" value="1"/>
</dbReference>
<dbReference type="AlphaFoldDB" id="A0A926I7H3"/>
<keyword evidence="5 6" id="KW-0472">Membrane</keyword>
<evidence type="ECO:0000256" key="6">
    <source>
        <dbReference type="SAM" id="Phobius"/>
    </source>
</evidence>
<dbReference type="CDD" id="cd11484">
    <property type="entry name" value="SLC-NCS1sbd_CobB-like"/>
    <property type="match status" value="1"/>
</dbReference>
<keyword evidence="3 6" id="KW-0812">Transmembrane</keyword>
<dbReference type="Proteomes" id="UP000660861">
    <property type="component" value="Unassembled WGS sequence"/>
</dbReference>
<dbReference type="RefSeq" id="WP_262398199.1">
    <property type="nucleotide sequence ID" value="NZ_JACRTC010000007.1"/>
</dbReference>
<comment type="caution">
    <text evidence="7">The sequence shown here is derived from an EMBL/GenBank/DDBJ whole genome shotgun (WGS) entry which is preliminary data.</text>
</comment>
<name>A0A926I7H3_9FIRM</name>
<dbReference type="InterPro" id="IPR030191">
    <property type="entry name" value="CodB"/>
</dbReference>
<evidence type="ECO:0000256" key="4">
    <source>
        <dbReference type="ARBA" id="ARBA00022989"/>
    </source>
</evidence>
<keyword evidence="4 6" id="KW-1133">Transmembrane helix</keyword>
<dbReference type="InterPro" id="IPR001248">
    <property type="entry name" value="Pur-cyt_permease"/>
</dbReference>
<feature type="transmembrane region" description="Helical" evidence="6">
    <location>
        <begin position="161"/>
        <end position="181"/>
    </location>
</feature>
<feature type="transmembrane region" description="Helical" evidence="6">
    <location>
        <begin position="56"/>
        <end position="78"/>
    </location>
</feature>
<dbReference type="GO" id="GO:0015209">
    <property type="term" value="F:cytosine transmembrane transporter activity"/>
    <property type="evidence" value="ECO:0007669"/>
    <property type="project" value="InterPro"/>
</dbReference>
<evidence type="ECO:0000256" key="2">
    <source>
        <dbReference type="ARBA" id="ARBA00008974"/>
    </source>
</evidence>
<feature type="transmembrane region" description="Helical" evidence="6">
    <location>
        <begin position="134"/>
        <end position="154"/>
    </location>
</feature>
<dbReference type="Pfam" id="PF02133">
    <property type="entry name" value="Transp_cyt_pur"/>
    <property type="match status" value="1"/>
</dbReference>
<dbReference type="Gene3D" id="1.10.4160.10">
    <property type="entry name" value="Hydantoin permease"/>
    <property type="match status" value="1"/>
</dbReference>
<gene>
    <name evidence="7" type="ORF">H8709_09765</name>
</gene>
<feature type="transmembrane region" description="Helical" evidence="6">
    <location>
        <begin position="396"/>
        <end position="417"/>
    </location>
</feature>
<feature type="transmembrane region" description="Helical" evidence="6">
    <location>
        <begin position="28"/>
        <end position="50"/>
    </location>
</feature>
<evidence type="ECO:0000256" key="1">
    <source>
        <dbReference type="ARBA" id="ARBA00004141"/>
    </source>
</evidence>
<feature type="transmembrane region" description="Helical" evidence="6">
    <location>
        <begin position="90"/>
        <end position="114"/>
    </location>
</feature>